<gene>
    <name evidence="2" type="ORF">AWB75_03861</name>
</gene>
<dbReference type="RefSeq" id="WP_061125689.1">
    <property type="nucleotide sequence ID" value="NZ_FCOF02000017.1"/>
</dbReference>
<feature type="region of interest" description="Disordered" evidence="1">
    <location>
        <begin position="1"/>
        <end position="59"/>
    </location>
</feature>
<feature type="compositionally biased region" description="Basic and acidic residues" evidence="1">
    <location>
        <begin position="49"/>
        <end position="59"/>
    </location>
</feature>
<proteinExistence type="predicted"/>
<dbReference type="EMBL" id="FCOF02000017">
    <property type="protein sequence ID" value="SAK72293.1"/>
    <property type="molecule type" value="Genomic_DNA"/>
</dbReference>
<dbReference type="AlphaFoldDB" id="A0A158BQG9"/>
<organism evidence="2 3">
    <name type="scientific">Caballeronia catudaia</name>
    <dbReference type="NCBI Taxonomy" id="1777136"/>
    <lineage>
        <taxon>Bacteria</taxon>
        <taxon>Pseudomonadati</taxon>
        <taxon>Pseudomonadota</taxon>
        <taxon>Betaproteobacteria</taxon>
        <taxon>Burkholderiales</taxon>
        <taxon>Burkholderiaceae</taxon>
        <taxon>Caballeronia</taxon>
    </lineage>
</organism>
<evidence type="ECO:0000313" key="2">
    <source>
        <dbReference type="EMBL" id="SAK72293.1"/>
    </source>
</evidence>
<reference evidence="2" key="1">
    <citation type="submission" date="2016-01" db="EMBL/GenBank/DDBJ databases">
        <authorList>
            <person name="Peeters C."/>
        </authorList>
    </citation>
    <scope>NUCLEOTIDE SEQUENCE [LARGE SCALE GENOMIC DNA]</scope>
    <source>
        <strain evidence="2">LMG 29318</strain>
    </source>
</reference>
<evidence type="ECO:0000313" key="3">
    <source>
        <dbReference type="Proteomes" id="UP000054870"/>
    </source>
</evidence>
<sequence length="59" mass="6335">MATKTKEQHPNSEKSEDLIDESVEETFPASDPPATGGITRIETDDDKEAGDGSERNDAA</sequence>
<protein>
    <submittedName>
        <fullName evidence="2">Uncharacterized protein</fullName>
    </submittedName>
</protein>
<dbReference type="Proteomes" id="UP000054870">
    <property type="component" value="Unassembled WGS sequence"/>
</dbReference>
<name>A0A158BQG9_9BURK</name>
<keyword evidence="3" id="KW-1185">Reference proteome</keyword>
<evidence type="ECO:0000256" key="1">
    <source>
        <dbReference type="SAM" id="MobiDB-lite"/>
    </source>
</evidence>
<accession>A0A158BQG9</accession>
<dbReference type="OrthoDB" id="8718873at2"/>
<feature type="compositionally biased region" description="Basic and acidic residues" evidence="1">
    <location>
        <begin position="1"/>
        <end position="17"/>
    </location>
</feature>
<comment type="caution">
    <text evidence="2">The sequence shown here is derived from an EMBL/GenBank/DDBJ whole genome shotgun (WGS) entry which is preliminary data.</text>
</comment>